<dbReference type="InterPro" id="IPR026004">
    <property type="entry name" value="Septum_form"/>
</dbReference>
<protein>
    <recommendedName>
        <fullName evidence="2">Septum formation-related domain-containing protein</fullName>
    </recommendedName>
</protein>
<dbReference type="OrthoDB" id="3628931at2"/>
<dbReference type="RefSeq" id="WP_124344515.1">
    <property type="nucleotide sequence ID" value="NZ_BHYL01000392.1"/>
</dbReference>
<organism evidence="3 4">
    <name type="scientific">Cellulomonas algicola</name>
    <dbReference type="NCBI Taxonomy" id="2071633"/>
    <lineage>
        <taxon>Bacteria</taxon>
        <taxon>Bacillati</taxon>
        <taxon>Actinomycetota</taxon>
        <taxon>Actinomycetes</taxon>
        <taxon>Micrococcales</taxon>
        <taxon>Cellulomonadaceae</taxon>
        <taxon>Cellulomonas</taxon>
    </lineage>
</organism>
<evidence type="ECO:0000313" key="4">
    <source>
        <dbReference type="Proteomes" id="UP000288246"/>
    </source>
</evidence>
<name>A0A401V521_9CELL</name>
<dbReference type="Pfam" id="PF13845">
    <property type="entry name" value="Septum_form"/>
    <property type="match status" value="1"/>
</dbReference>
<sequence>MSPTRRVATSVAAPALLLLALSGCALLGPEDAPRESPGGQITESADADVFSVQVGDCINASAMEDDTEMESLPVVPCADPHDGEIIAQTELPEGDFPGDDALVAQGEEFCAAEFETFVGIPYDDSALYVWPLTPSQGGWETVDDRVIQCVLDTDGELVTGTLKGAAR</sequence>
<dbReference type="AlphaFoldDB" id="A0A401V521"/>
<keyword evidence="1" id="KW-0732">Signal</keyword>
<comment type="caution">
    <text evidence="3">The sequence shown here is derived from an EMBL/GenBank/DDBJ whole genome shotgun (WGS) entry which is preliminary data.</text>
</comment>
<feature type="chain" id="PRO_5038773327" description="Septum formation-related domain-containing protein" evidence="1">
    <location>
        <begin position="28"/>
        <end position="167"/>
    </location>
</feature>
<feature type="domain" description="Septum formation-related" evidence="2">
    <location>
        <begin position="55"/>
        <end position="155"/>
    </location>
</feature>
<gene>
    <name evidence="3" type="ORF">CTKZ_35330</name>
</gene>
<dbReference type="PROSITE" id="PS51257">
    <property type="entry name" value="PROKAR_LIPOPROTEIN"/>
    <property type="match status" value="1"/>
</dbReference>
<evidence type="ECO:0000313" key="3">
    <source>
        <dbReference type="EMBL" id="GCD21971.1"/>
    </source>
</evidence>
<reference evidence="3 4" key="1">
    <citation type="submission" date="2018-11" db="EMBL/GenBank/DDBJ databases">
        <title>Draft genome sequence of Cellulomonas takizawaensis strain TKZ-21.</title>
        <authorList>
            <person name="Yamamura H."/>
            <person name="Hayashi T."/>
            <person name="Hamada M."/>
            <person name="Serisawa Y."/>
            <person name="Matsuyama K."/>
            <person name="Nakagawa Y."/>
            <person name="Otoguro M."/>
            <person name="Yanagida F."/>
            <person name="Hayakawa M."/>
        </authorList>
    </citation>
    <scope>NUCLEOTIDE SEQUENCE [LARGE SCALE GENOMIC DNA]</scope>
    <source>
        <strain evidence="3 4">TKZ-21</strain>
    </source>
</reference>
<dbReference type="EMBL" id="BHYL01000392">
    <property type="protein sequence ID" value="GCD21971.1"/>
    <property type="molecule type" value="Genomic_DNA"/>
</dbReference>
<dbReference type="Proteomes" id="UP000288246">
    <property type="component" value="Unassembled WGS sequence"/>
</dbReference>
<proteinExistence type="predicted"/>
<keyword evidence="4" id="KW-1185">Reference proteome</keyword>
<evidence type="ECO:0000256" key="1">
    <source>
        <dbReference type="SAM" id="SignalP"/>
    </source>
</evidence>
<accession>A0A401V521</accession>
<evidence type="ECO:0000259" key="2">
    <source>
        <dbReference type="Pfam" id="PF13845"/>
    </source>
</evidence>
<feature type="signal peptide" evidence="1">
    <location>
        <begin position="1"/>
        <end position="27"/>
    </location>
</feature>